<dbReference type="EMBL" id="ML119128">
    <property type="protein sequence ID" value="RPB12558.1"/>
    <property type="molecule type" value="Genomic_DNA"/>
</dbReference>
<dbReference type="InterPro" id="IPR002068">
    <property type="entry name" value="A-crystallin/Hsp20_dom"/>
</dbReference>
<dbReference type="InParanoid" id="A0A3N4KSS2"/>
<comment type="similarity">
    <text evidence="2 3">Belongs to the small heat shock protein (HSP20) family.</text>
</comment>
<dbReference type="InterPro" id="IPR008978">
    <property type="entry name" value="HSP20-like_chaperone"/>
</dbReference>
<reference evidence="6 7" key="1">
    <citation type="journal article" date="2018" name="Nat. Ecol. Evol.">
        <title>Pezizomycetes genomes reveal the molecular basis of ectomycorrhizal truffle lifestyle.</title>
        <authorList>
            <person name="Murat C."/>
            <person name="Payen T."/>
            <person name="Noel B."/>
            <person name="Kuo A."/>
            <person name="Morin E."/>
            <person name="Chen J."/>
            <person name="Kohler A."/>
            <person name="Krizsan K."/>
            <person name="Balestrini R."/>
            <person name="Da Silva C."/>
            <person name="Montanini B."/>
            <person name="Hainaut M."/>
            <person name="Levati E."/>
            <person name="Barry K.W."/>
            <person name="Belfiori B."/>
            <person name="Cichocki N."/>
            <person name="Clum A."/>
            <person name="Dockter R.B."/>
            <person name="Fauchery L."/>
            <person name="Guy J."/>
            <person name="Iotti M."/>
            <person name="Le Tacon F."/>
            <person name="Lindquist E.A."/>
            <person name="Lipzen A."/>
            <person name="Malagnac F."/>
            <person name="Mello A."/>
            <person name="Molinier V."/>
            <person name="Miyauchi S."/>
            <person name="Poulain J."/>
            <person name="Riccioni C."/>
            <person name="Rubini A."/>
            <person name="Sitrit Y."/>
            <person name="Splivallo R."/>
            <person name="Traeger S."/>
            <person name="Wang M."/>
            <person name="Zifcakova L."/>
            <person name="Wipf D."/>
            <person name="Zambonelli A."/>
            <person name="Paolocci F."/>
            <person name="Nowrousian M."/>
            <person name="Ottonello S."/>
            <person name="Baldrian P."/>
            <person name="Spatafora J.W."/>
            <person name="Henrissat B."/>
            <person name="Nagy L.G."/>
            <person name="Aury J.M."/>
            <person name="Wincker P."/>
            <person name="Grigoriev I.V."/>
            <person name="Bonfante P."/>
            <person name="Martin F.M."/>
        </authorList>
    </citation>
    <scope>NUCLEOTIDE SEQUENCE [LARGE SCALE GENOMIC DNA]</scope>
    <source>
        <strain evidence="6 7">CCBAS932</strain>
    </source>
</reference>
<feature type="region of interest" description="Disordered" evidence="4">
    <location>
        <begin position="86"/>
        <end position="133"/>
    </location>
</feature>
<protein>
    <submittedName>
        <fullName evidence="6">HSP20-like chaperone</fullName>
    </submittedName>
</protein>
<dbReference type="SUPFAM" id="SSF49764">
    <property type="entry name" value="HSP20-like chaperones"/>
    <property type="match status" value="1"/>
</dbReference>
<dbReference type="FunCoup" id="A0A3N4KSS2">
    <property type="interactions" value="1007"/>
</dbReference>
<dbReference type="Proteomes" id="UP000277580">
    <property type="component" value="Unassembled WGS sequence"/>
</dbReference>
<evidence type="ECO:0000256" key="2">
    <source>
        <dbReference type="PROSITE-ProRule" id="PRU00285"/>
    </source>
</evidence>
<evidence type="ECO:0000259" key="5">
    <source>
        <dbReference type="PROSITE" id="PS01031"/>
    </source>
</evidence>
<feature type="domain" description="SHSP" evidence="5">
    <location>
        <begin position="37"/>
        <end position="190"/>
    </location>
</feature>
<dbReference type="PROSITE" id="PS01031">
    <property type="entry name" value="SHSP"/>
    <property type="match status" value="1"/>
</dbReference>
<accession>A0A3N4KSS2</accession>
<name>A0A3N4KSS2_9PEZI</name>
<evidence type="ECO:0000313" key="7">
    <source>
        <dbReference type="Proteomes" id="UP000277580"/>
    </source>
</evidence>
<evidence type="ECO:0000313" key="6">
    <source>
        <dbReference type="EMBL" id="RPB12558.1"/>
    </source>
</evidence>
<dbReference type="CDD" id="cd06464">
    <property type="entry name" value="ACD_sHsps-like"/>
    <property type="match status" value="1"/>
</dbReference>
<evidence type="ECO:0000256" key="3">
    <source>
        <dbReference type="RuleBase" id="RU003616"/>
    </source>
</evidence>
<keyword evidence="7" id="KW-1185">Reference proteome</keyword>
<sequence>MPFFSRYHTPTSAFPSDVFRFLDELHQVAAPTTSSGPNKRAFSPNFDIHETDCAYILEGELPGLEDKSKLNIEFTDDNTLLISGRIEKSVTRSSPDTESKPIEGGEAGEKKKDTQVAKQTDDSQKQVSKHTEGPQLRYWVSERTVGEFQRSFQFPGGIDIDNVKANLEHGLLKIVVPKKEVVKGRKVEIS</sequence>
<proteinExistence type="inferred from homology"/>
<dbReference type="AlphaFoldDB" id="A0A3N4KSS2"/>
<dbReference type="Gene3D" id="2.60.40.790">
    <property type="match status" value="1"/>
</dbReference>
<dbReference type="OrthoDB" id="1431247at2759"/>
<keyword evidence="1" id="KW-0346">Stress response</keyword>
<dbReference type="Pfam" id="PF00011">
    <property type="entry name" value="HSP20"/>
    <property type="match status" value="1"/>
</dbReference>
<gene>
    <name evidence="6" type="ORF">P167DRAFT_535891</name>
</gene>
<dbReference type="PANTHER" id="PTHR11527">
    <property type="entry name" value="HEAT-SHOCK PROTEIN 20 FAMILY MEMBER"/>
    <property type="match status" value="1"/>
</dbReference>
<dbReference type="InterPro" id="IPR031107">
    <property type="entry name" value="Small_HSP"/>
</dbReference>
<feature type="compositionally biased region" description="Basic and acidic residues" evidence="4">
    <location>
        <begin position="86"/>
        <end position="132"/>
    </location>
</feature>
<dbReference type="STRING" id="1392247.A0A3N4KSS2"/>
<evidence type="ECO:0000256" key="4">
    <source>
        <dbReference type="SAM" id="MobiDB-lite"/>
    </source>
</evidence>
<evidence type="ECO:0000256" key="1">
    <source>
        <dbReference type="ARBA" id="ARBA00023016"/>
    </source>
</evidence>
<organism evidence="6 7">
    <name type="scientific">Morchella conica CCBAS932</name>
    <dbReference type="NCBI Taxonomy" id="1392247"/>
    <lineage>
        <taxon>Eukaryota</taxon>
        <taxon>Fungi</taxon>
        <taxon>Dikarya</taxon>
        <taxon>Ascomycota</taxon>
        <taxon>Pezizomycotina</taxon>
        <taxon>Pezizomycetes</taxon>
        <taxon>Pezizales</taxon>
        <taxon>Morchellaceae</taxon>
        <taxon>Morchella</taxon>
    </lineage>
</organism>